<dbReference type="Proteomes" id="UP001239994">
    <property type="component" value="Unassembled WGS sequence"/>
</dbReference>
<gene>
    <name evidence="1" type="ORF">P4O66_010987</name>
</gene>
<comment type="caution">
    <text evidence="1">The sequence shown here is derived from an EMBL/GenBank/DDBJ whole genome shotgun (WGS) entry which is preliminary data.</text>
</comment>
<reference evidence="1" key="1">
    <citation type="submission" date="2023-03" db="EMBL/GenBank/DDBJ databases">
        <title>Electrophorus voltai genome.</title>
        <authorList>
            <person name="Bian C."/>
        </authorList>
    </citation>
    <scope>NUCLEOTIDE SEQUENCE</scope>
    <source>
        <strain evidence="1">CB-2022</strain>
        <tissue evidence="1">Muscle</tissue>
    </source>
</reference>
<evidence type="ECO:0000313" key="2">
    <source>
        <dbReference type="Proteomes" id="UP001239994"/>
    </source>
</evidence>
<evidence type="ECO:0000313" key="1">
    <source>
        <dbReference type="EMBL" id="KAK1794079.1"/>
    </source>
</evidence>
<sequence>MNANLRALCTLKHKKHTAWQCPAPTQYQAGQVQPTRETSLREGERQLPCFFQDSPAPRRVRSLNGHAGVQVRPGCRRATSPNGLLLSRHSRSVPEAVCLRGFGQTHPVSLASPLRGRGLGDPAGSTRPPSFWLSWCPSVLLGPGSRVLGPPKKILAVVPSASGKDTDKGHGPLPNILGPRQRCRGC</sequence>
<dbReference type="AlphaFoldDB" id="A0AAD8Z9F5"/>
<proteinExistence type="predicted"/>
<organism evidence="1 2">
    <name type="scientific">Electrophorus voltai</name>
    <dbReference type="NCBI Taxonomy" id="2609070"/>
    <lineage>
        <taxon>Eukaryota</taxon>
        <taxon>Metazoa</taxon>
        <taxon>Chordata</taxon>
        <taxon>Craniata</taxon>
        <taxon>Vertebrata</taxon>
        <taxon>Euteleostomi</taxon>
        <taxon>Actinopterygii</taxon>
        <taxon>Neopterygii</taxon>
        <taxon>Teleostei</taxon>
        <taxon>Ostariophysi</taxon>
        <taxon>Gymnotiformes</taxon>
        <taxon>Gymnotoidei</taxon>
        <taxon>Gymnotidae</taxon>
        <taxon>Electrophorus</taxon>
    </lineage>
</organism>
<dbReference type="EMBL" id="JAROKS010000017">
    <property type="protein sequence ID" value="KAK1794079.1"/>
    <property type="molecule type" value="Genomic_DNA"/>
</dbReference>
<accession>A0AAD8Z9F5</accession>
<keyword evidence="2" id="KW-1185">Reference proteome</keyword>
<protein>
    <submittedName>
        <fullName evidence="1">Uncharacterized protein</fullName>
    </submittedName>
</protein>
<name>A0AAD8Z9F5_9TELE</name>